<dbReference type="Ensembl" id="ENSSCAT00000024547.1">
    <property type="protein sequence ID" value="ENSSCAP00000022027.1"/>
    <property type="gene ID" value="ENSSCAG00000015837.1"/>
</dbReference>
<accession>A0A8C9NM06</accession>
<sequence length="142" mass="14855">PEPQNPSRSLQQLLCIKAAMLGGQSHQWCPPGHCPQLSLSGGGRCSETRDGRMGLPWDLHPTPWGGTPTASLQGENTQGWGQKCLVGLRSTKAPQVCEGGSAQGDCCTWGRDLGKSGLGCAGEGTAVLLAHLVACEGGPWWH</sequence>
<evidence type="ECO:0000313" key="2">
    <source>
        <dbReference type="Proteomes" id="UP000694409"/>
    </source>
</evidence>
<name>A0A8C9NM06_SERCA</name>
<organism evidence="1 2">
    <name type="scientific">Serinus canaria</name>
    <name type="common">Island canary</name>
    <name type="synonym">Fringilla canaria</name>
    <dbReference type="NCBI Taxonomy" id="9135"/>
    <lineage>
        <taxon>Eukaryota</taxon>
        <taxon>Metazoa</taxon>
        <taxon>Chordata</taxon>
        <taxon>Craniata</taxon>
        <taxon>Vertebrata</taxon>
        <taxon>Euteleostomi</taxon>
        <taxon>Archelosauria</taxon>
        <taxon>Archosauria</taxon>
        <taxon>Dinosauria</taxon>
        <taxon>Saurischia</taxon>
        <taxon>Theropoda</taxon>
        <taxon>Coelurosauria</taxon>
        <taxon>Aves</taxon>
        <taxon>Neognathae</taxon>
        <taxon>Neoaves</taxon>
        <taxon>Telluraves</taxon>
        <taxon>Australaves</taxon>
        <taxon>Passeriformes</taxon>
        <taxon>Passeroidea</taxon>
        <taxon>Fringillidae</taxon>
        <taxon>Carduelinae</taxon>
        <taxon>Serinus</taxon>
    </lineage>
</organism>
<dbReference type="Proteomes" id="UP000694409">
    <property type="component" value="Unassembled WGS sequence"/>
</dbReference>
<reference evidence="1" key="2">
    <citation type="submission" date="2025-09" db="UniProtKB">
        <authorList>
            <consortium name="Ensembl"/>
        </authorList>
    </citation>
    <scope>IDENTIFICATION</scope>
</reference>
<evidence type="ECO:0000313" key="1">
    <source>
        <dbReference type="Ensembl" id="ENSSCAP00000022027.1"/>
    </source>
</evidence>
<reference evidence="1" key="1">
    <citation type="submission" date="2025-08" db="UniProtKB">
        <authorList>
            <consortium name="Ensembl"/>
        </authorList>
    </citation>
    <scope>IDENTIFICATION</scope>
</reference>
<dbReference type="AlphaFoldDB" id="A0A8C9NM06"/>
<keyword evidence="2" id="KW-1185">Reference proteome</keyword>
<protein>
    <submittedName>
        <fullName evidence="1">Uncharacterized protein</fullName>
    </submittedName>
</protein>
<proteinExistence type="predicted"/>